<evidence type="ECO:0000259" key="5">
    <source>
        <dbReference type="PROSITE" id="PS51891"/>
    </source>
</evidence>
<dbReference type="EMBL" id="LR131271">
    <property type="protein sequence ID" value="VDR27939.1"/>
    <property type="molecule type" value="Genomic_DNA"/>
</dbReference>
<evidence type="ECO:0000256" key="1">
    <source>
        <dbReference type="ARBA" id="ARBA00005495"/>
    </source>
</evidence>
<accession>A0A3P8J0K6</accession>
<gene>
    <name evidence="6" type="ORF">NCTC13098_04314</name>
</gene>
<dbReference type="InterPro" id="IPR006913">
    <property type="entry name" value="CENP-V/GFA"/>
</dbReference>
<evidence type="ECO:0000256" key="4">
    <source>
        <dbReference type="ARBA" id="ARBA00023239"/>
    </source>
</evidence>
<dbReference type="Proteomes" id="UP000274346">
    <property type="component" value="Chromosome"/>
</dbReference>
<dbReference type="GO" id="GO:0016846">
    <property type="term" value="F:carbon-sulfur lyase activity"/>
    <property type="evidence" value="ECO:0007669"/>
    <property type="project" value="InterPro"/>
</dbReference>
<proteinExistence type="inferred from homology"/>
<keyword evidence="4" id="KW-0456">Lyase</keyword>
<dbReference type="PANTHER" id="PTHR33337:SF40">
    <property type="entry name" value="CENP-V_GFA DOMAIN-CONTAINING PROTEIN-RELATED"/>
    <property type="match status" value="1"/>
</dbReference>
<dbReference type="GO" id="GO:0046872">
    <property type="term" value="F:metal ion binding"/>
    <property type="evidence" value="ECO:0007669"/>
    <property type="project" value="UniProtKB-KW"/>
</dbReference>
<organism evidence="6 7">
    <name type="scientific">Raoultella terrigena</name>
    <name type="common">Klebsiella terrigena</name>
    <dbReference type="NCBI Taxonomy" id="577"/>
    <lineage>
        <taxon>Bacteria</taxon>
        <taxon>Pseudomonadati</taxon>
        <taxon>Pseudomonadota</taxon>
        <taxon>Gammaproteobacteria</taxon>
        <taxon>Enterobacterales</taxon>
        <taxon>Enterobacteriaceae</taxon>
        <taxon>Klebsiella/Raoultella group</taxon>
        <taxon>Raoultella</taxon>
    </lineage>
</organism>
<name>A0A3P8J0K6_RAOTE</name>
<dbReference type="KEGG" id="rtg:NCTC13098_04314"/>
<dbReference type="AlphaFoldDB" id="A0A3P8J0K6"/>
<evidence type="ECO:0000256" key="3">
    <source>
        <dbReference type="ARBA" id="ARBA00022833"/>
    </source>
</evidence>
<sequence length="129" mass="14006">MDIKLSGGCLCGFIRFVAVNPSSRHTCSCDICQKHSGCQTAVWLEFRSADVAWTGEGGRPSVYRSSAASSRAFCGQCGASIGAIDDAPVIALLSGVFDNNHHAFFSPETHSFEDMKPEWWRKIMPDSSV</sequence>
<dbReference type="SUPFAM" id="SSF51316">
    <property type="entry name" value="Mss4-like"/>
    <property type="match status" value="1"/>
</dbReference>
<evidence type="ECO:0000256" key="2">
    <source>
        <dbReference type="ARBA" id="ARBA00022723"/>
    </source>
</evidence>
<dbReference type="RefSeq" id="WP_128878454.1">
    <property type="nucleotide sequence ID" value="NZ_JANUDU010000001.1"/>
</dbReference>
<dbReference type="InterPro" id="IPR011057">
    <property type="entry name" value="Mss4-like_sf"/>
</dbReference>
<evidence type="ECO:0000313" key="6">
    <source>
        <dbReference type="EMBL" id="VDR27939.1"/>
    </source>
</evidence>
<feature type="domain" description="CENP-V/GFA" evidence="5">
    <location>
        <begin position="5"/>
        <end position="121"/>
    </location>
</feature>
<keyword evidence="2" id="KW-0479">Metal-binding</keyword>
<keyword evidence="3" id="KW-0862">Zinc</keyword>
<dbReference type="PANTHER" id="PTHR33337">
    <property type="entry name" value="GFA DOMAIN-CONTAINING PROTEIN"/>
    <property type="match status" value="1"/>
</dbReference>
<comment type="similarity">
    <text evidence="1">Belongs to the Gfa family.</text>
</comment>
<dbReference type="Gene3D" id="3.90.1590.10">
    <property type="entry name" value="glutathione-dependent formaldehyde- activating enzyme (gfa)"/>
    <property type="match status" value="1"/>
</dbReference>
<dbReference type="PROSITE" id="PS51891">
    <property type="entry name" value="CENP_V_GFA"/>
    <property type="match status" value="1"/>
</dbReference>
<dbReference type="Pfam" id="PF04828">
    <property type="entry name" value="GFA"/>
    <property type="match status" value="1"/>
</dbReference>
<evidence type="ECO:0000313" key="7">
    <source>
        <dbReference type="Proteomes" id="UP000274346"/>
    </source>
</evidence>
<protein>
    <submittedName>
        <fullName evidence="6">Uncharacterized conserved protein</fullName>
    </submittedName>
</protein>
<reference evidence="6 7" key="1">
    <citation type="submission" date="2018-12" db="EMBL/GenBank/DDBJ databases">
        <authorList>
            <consortium name="Pathogen Informatics"/>
        </authorList>
    </citation>
    <scope>NUCLEOTIDE SEQUENCE [LARGE SCALE GENOMIC DNA]</scope>
    <source>
        <strain evidence="6 7">NCTC13098</strain>
    </source>
</reference>